<gene>
    <name evidence="1" type="primary">OR_BBa0045E22.40</name>
</gene>
<sequence>MAKNPAPSRVHSPTLYFSARLRFACSPAPLRCRAGPPPPSPVVGVDLVFLDTVRPARRCHVSKTGQKYCRRTSGERFMRV</sequence>
<name>A0A1V1FJV3_ORYRU</name>
<proteinExistence type="predicted"/>
<reference evidence="1" key="1">
    <citation type="submission" date="2009-05" db="EMBL/GenBank/DDBJ databases">
        <title>Oryza sativa Japonica Group genomic DNA, chromosome 6, BAC clone:KMK0024M20, cultivar:Khau Mac Kho.</title>
        <authorList>
            <person name="Matsumoto T."/>
            <person name="Wu J."/>
            <person name="Kanamori H."/>
        </authorList>
    </citation>
    <scope>NUCLEOTIDE SEQUENCE</scope>
    <source>
        <strain evidence="1">W0106</strain>
    </source>
</reference>
<dbReference type="EMBL" id="AP011457">
    <property type="protein sequence ID" value="BAU59157.1"/>
    <property type="molecule type" value="Genomic_DNA"/>
</dbReference>
<dbReference type="AlphaFoldDB" id="A0A1V1FJV3"/>
<organism evidence="1">
    <name type="scientific">Oryza rufipogon</name>
    <name type="common">Brownbeard rice</name>
    <name type="synonym">Asian wild rice</name>
    <dbReference type="NCBI Taxonomy" id="4529"/>
    <lineage>
        <taxon>Eukaryota</taxon>
        <taxon>Viridiplantae</taxon>
        <taxon>Streptophyta</taxon>
        <taxon>Embryophyta</taxon>
        <taxon>Tracheophyta</taxon>
        <taxon>Spermatophyta</taxon>
        <taxon>Magnoliopsida</taxon>
        <taxon>Liliopsida</taxon>
        <taxon>Poales</taxon>
        <taxon>Poaceae</taxon>
        <taxon>BOP clade</taxon>
        <taxon>Oryzoideae</taxon>
        <taxon>Oryzeae</taxon>
        <taxon>Oryzinae</taxon>
        <taxon>Oryza</taxon>
    </lineage>
</organism>
<accession>A0A1V1FJV3</accession>
<protein>
    <submittedName>
        <fullName evidence="1">Uncharacterized protein</fullName>
    </submittedName>
</protein>
<evidence type="ECO:0000313" key="1">
    <source>
        <dbReference type="EMBL" id="BAU59157.1"/>
    </source>
</evidence>